<name>A0A4Y2VHZ6_ARAVE</name>
<evidence type="ECO:0000313" key="2">
    <source>
        <dbReference type="Proteomes" id="UP000499080"/>
    </source>
</evidence>
<dbReference type="Gene3D" id="3.30.710.10">
    <property type="entry name" value="Potassium Channel Kv1.1, Chain A"/>
    <property type="match status" value="1"/>
</dbReference>
<dbReference type="EMBL" id="BGPR01046832">
    <property type="protein sequence ID" value="GBO23796.1"/>
    <property type="molecule type" value="Genomic_DNA"/>
</dbReference>
<dbReference type="Proteomes" id="UP000499080">
    <property type="component" value="Unassembled WGS sequence"/>
</dbReference>
<protein>
    <recommendedName>
        <fullName evidence="3">BTB domain-containing protein</fullName>
    </recommendedName>
</protein>
<sequence>MKMADAAMHRGSFRWDIYNPFLPLRRLEATFCHGSPDATQWKVTLEHMDKTMDFWAFSFSLELVNCVGHRFATAAESVLVVIKLNGERIARKEATNYCFGRRNRFRYCFEGNAARRPQMDPHRLVIKIKISLSGGAEGKGKGLLSDDEYLRILSSNLQSLLHSPKYSNMTLWSADRQRSFPVHSYIMDARWDNFFRERPLDANDRDDVETNISDGLLSDILKYMYSGTMDTAGPERATPSYTTELFQVIDRYRLHHLYKAFVKNELENVQVTRHEAFIESLLFPLDIVVGRPINNASRAWDITLDPEYELIFRIRVWSEAGNWLSYSVQSKCPSTVHVQLNLELVKGVAFPSVSHFHEQDWTIDPDATAESGPVLFLGCPETFGESDGTEIKHFIRCFLNVANGTKVDTVRSDSVASQNEFETLAVLGDHMRNLKERKFDTDMRILSSPGFLHEDVIEDRIHKDVFAARLPEWWRGIANVTPATDGGWPPVGIPDVAVSTLGSETLPFVLDCIYTGKVSNMPYSFLDAVVDFTRRTVFESLFDVVFRISESGMNR</sequence>
<organism evidence="1 2">
    <name type="scientific">Araneus ventricosus</name>
    <name type="common">Orbweaver spider</name>
    <name type="synonym">Epeira ventricosa</name>
    <dbReference type="NCBI Taxonomy" id="182803"/>
    <lineage>
        <taxon>Eukaryota</taxon>
        <taxon>Metazoa</taxon>
        <taxon>Ecdysozoa</taxon>
        <taxon>Arthropoda</taxon>
        <taxon>Chelicerata</taxon>
        <taxon>Arachnida</taxon>
        <taxon>Araneae</taxon>
        <taxon>Araneomorphae</taxon>
        <taxon>Entelegynae</taxon>
        <taxon>Araneoidea</taxon>
        <taxon>Araneidae</taxon>
        <taxon>Araneus</taxon>
    </lineage>
</organism>
<dbReference type="SUPFAM" id="SSF54695">
    <property type="entry name" value="POZ domain"/>
    <property type="match status" value="1"/>
</dbReference>
<proteinExistence type="predicted"/>
<evidence type="ECO:0000313" key="1">
    <source>
        <dbReference type="EMBL" id="GBO23796.1"/>
    </source>
</evidence>
<dbReference type="InterPro" id="IPR011333">
    <property type="entry name" value="SKP1/BTB/POZ_sf"/>
</dbReference>
<reference evidence="1 2" key="1">
    <citation type="journal article" date="2019" name="Sci. Rep.">
        <title>Orb-weaving spider Araneus ventricosus genome elucidates the spidroin gene catalogue.</title>
        <authorList>
            <person name="Kono N."/>
            <person name="Nakamura H."/>
            <person name="Ohtoshi R."/>
            <person name="Moran D.A.P."/>
            <person name="Shinohara A."/>
            <person name="Yoshida Y."/>
            <person name="Fujiwara M."/>
            <person name="Mori M."/>
            <person name="Tomita M."/>
            <person name="Arakawa K."/>
        </authorList>
    </citation>
    <scope>NUCLEOTIDE SEQUENCE [LARGE SCALE GENOMIC DNA]</scope>
</reference>
<comment type="caution">
    <text evidence="1">The sequence shown here is derived from an EMBL/GenBank/DDBJ whole genome shotgun (WGS) entry which is preliminary data.</text>
</comment>
<accession>A0A4Y2VHZ6</accession>
<evidence type="ECO:0008006" key="3">
    <source>
        <dbReference type="Google" id="ProtNLM"/>
    </source>
</evidence>
<dbReference type="AlphaFoldDB" id="A0A4Y2VHZ6"/>
<gene>
    <name evidence="1" type="ORF">AVEN_97295_1</name>
</gene>
<keyword evidence="2" id="KW-1185">Reference proteome</keyword>
<dbReference type="OrthoDB" id="6449489at2759"/>